<reference evidence="1 2" key="1">
    <citation type="submission" date="2019-08" db="EMBL/GenBank/DDBJ databases">
        <title>Lewinella sp. strain SSH13 Genome sequencing and assembly.</title>
        <authorList>
            <person name="Kim I."/>
        </authorList>
    </citation>
    <scope>NUCLEOTIDE SEQUENCE [LARGE SCALE GENOMIC DNA]</scope>
    <source>
        <strain evidence="1 2">SSH13</strain>
    </source>
</reference>
<name>A0A5C7FY95_9BACT</name>
<gene>
    <name evidence="1" type="ORF">FUA23_01195</name>
</gene>
<proteinExistence type="predicted"/>
<dbReference type="AlphaFoldDB" id="A0A5C7FY95"/>
<evidence type="ECO:0000313" key="1">
    <source>
        <dbReference type="EMBL" id="TXF91831.1"/>
    </source>
</evidence>
<organism evidence="1 2">
    <name type="scientific">Neolewinella aurantiaca</name>
    <dbReference type="NCBI Taxonomy" id="2602767"/>
    <lineage>
        <taxon>Bacteria</taxon>
        <taxon>Pseudomonadati</taxon>
        <taxon>Bacteroidota</taxon>
        <taxon>Saprospiria</taxon>
        <taxon>Saprospirales</taxon>
        <taxon>Lewinellaceae</taxon>
        <taxon>Neolewinella</taxon>
    </lineage>
</organism>
<comment type="caution">
    <text evidence="1">The sequence shown here is derived from an EMBL/GenBank/DDBJ whole genome shotgun (WGS) entry which is preliminary data.</text>
</comment>
<protein>
    <submittedName>
        <fullName evidence="1">DUF1440 domain-containing protein</fullName>
    </submittedName>
</protein>
<keyword evidence="2" id="KW-1185">Reference proteome</keyword>
<dbReference type="OrthoDB" id="1253601at2"/>
<evidence type="ECO:0000313" key="2">
    <source>
        <dbReference type="Proteomes" id="UP000321907"/>
    </source>
</evidence>
<dbReference type="Pfam" id="PF07274">
    <property type="entry name" value="DUF1440"/>
    <property type="match status" value="1"/>
</dbReference>
<dbReference type="EMBL" id="VOXD01000001">
    <property type="protein sequence ID" value="TXF91831.1"/>
    <property type="molecule type" value="Genomic_DNA"/>
</dbReference>
<accession>A0A5C7FY95</accession>
<dbReference type="RefSeq" id="WP_147928872.1">
    <property type="nucleotide sequence ID" value="NZ_VOXD01000001.1"/>
</dbReference>
<dbReference type="Proteomes" id="UP000321907">
    <property type="component" value="Unassembled WGS sequence"/>
</dbReference>
<dbReference type="InterPro" id="IPR009898">
    <property type="entry name" value="DUF1440"/>
</dbReference>
<sequence>MKSSNFLKGALCGFAAGVAATIAKTVWEEYFPVRDEETSTPPVKLAERISGKDFSGKDAESTSLAIHGSFGVGTGIIYGAAAEVAPVVTSGLGLPFGLAFYGGTHGSVVPLLDLEPWPTQTKREYAVNEFVGHLVYAATLEIVRRGMRQYVLNDHDFIGHEMTEDDFYAVE</sequence>